<keyword evidence="11 12" id="KW-0472">Membrane</keyword>
<dbReference type="Pfam" id="PF00672">
    <property type="entry name" value="HAMP"/>
    <property type="match status" value="1"/>
</dbReference>
<evidence type="ECO:0000313" key="16">
    <source>
        <dbReference type="Proteomes" id="UP001296943"/>
    </source>
</evidence>
<dbReference type="Pfam" id="PF06580">
    <property type="entry name" value="His_kinase"/>
    <property type="match status" value="1"/>
</dbReference>
<keyword evidence="10" id="KW-0902">Two-component regulatory system</keyword>
<evidence type="ECO:0000256" key="4">
    <source>
        <dbReference type="ARBA" id="ARBA00022475"/>
    </source>
</evidence>
<accession>A0ABS2N5G9</accession>
<keyword evidence="4" id="KW-1003">Cell membrane</keyword>
<dbReference type="CDD" id="cd06225">
    <property type="entry name" value="HAMP"/>
    <property type="match status" value="1"/>
</dbReference>
<reference evidence="15 16" key="1">
    <citation type="submission" date="2021-01" db="EMBL/GenBank/DDBJ databases">
        <title>Genomic Encyclopedia of Type Strains, Phase IV (KMG-IV): sequencing the most valuable type-strain genomes for metagenomic binning, comparative biology and taxonomic classification.</title>
        <authorList>
            <person name="Goeker M."/>
        </authorList>
    </citation>
    <scope>NUCLEOTIDE SEQUENCE [LARGE SCALE GENOMIC DNA]</scope>
    <source>
        <strain evidence="15 16">DSM 23711</strain>
    </source>
</reference>
<evidence type="ECO:0000256" key="3">
    <source>
        <dbReference type="ARBA" id="ARBA00012438"/>
    </source>
</evidence>
<dbReference type="GO" id="GO:0004673">
    <property type="term" value="F:protein histidine kinase activity"/>
    <property type="evidence" value="ECO:0007669"/>
    <property type="project" value="UniProtKB-EC"/>
</dbReference>
<dbReference type="SUPFAM" id="SSF55874">
    <property type="entry name" value="ATPase domain of HSP90 chaperone/DNA topoisomerase II/histidine kinase"/>
    <property type="match status" value="1"/>
</dbReference>
<keyword evidence="12" id="KW-1133">Transmembrane helix</keyword>
<dbReference type="PANTHER" id="PTHR34220">
    <property type="entry name" value="SENSOR HISTIDINE KINASE YPDA"/>
    <property type="match status" value="1"/>
</dbReference>
<sequence>MNKATSVIRNRKDSLIQIMKALHPTNIFNQFTVIRNKIFSLTFLLLFIFGIMGIFIFKLLSFIYEEKIYDESAENLKLSSHVLDEELQRIENLSFQMATDDFVQNSLEGLSTGPLNFQVYRIQAELIERMTMLSNQEPYIYSILMVDTNGRSIEVGRGSGQRININKQVERIKQAKGGNVWIDSEEQNYLLSAREIKQKKGLTLEHLGYIIITIRMDSFIDSALNYLSNNNFIITMDDDFIYTGHFMPYEVDRLLNMGMNQSYEIHPVGGEEFFVTQQKSDFSNITYYNMRPFKDVVSTKQLITKLMIGYFILMLALTIFLSRKSAYAISKPIEQLTKKMKQVQNGNFTPINHKEEPYLKDEIGDLQQNFHIMLDKINDLIKENYTKQLLIKETEYKALQSQINPHFLYNTLDSINWLAKLNNQKKIAEMVEALGNMLRNIISKKAPLVTIKEELEIIEHYITIQKYRYGERLSFRLDYDQDIETSSIPKLTIQPLVENSIQHGLEEMISKCNIFVRIALKDELLHIVVLDNGPGMDDETINHIYDGKIKPKGSGIGLYNIKERIQLMFGEEYGVEVSSEKGKGTKVKIVLPFVKG</sequence>
<dbReference type="InterPro" id="IPR036890">
    <property type="entry name" value="HATPase_C_sf"/>
</dbReference>
<dbReference type="Pfam" id="PF02518">
    <property type="entry name" value="HATPase_c"/>
    <property type="match status" value="1"/>
</dbReference>
<evidence type="ECO:0000256" key="7">
    <source>
        <dbReference type="ARBA" id="ARBA00022741"/>
    </source>
</evidence>
<feature type="domain" description="HAMP" evidence="14">
    <location>
        <begin position="327"/>
        <end position="382"/>
    </location>
</feature>
<keyword evidence="8 15" id="KW-0418">Kinase</keyword>
<evidence type="ECO:0000256" key="12">
    <source>
        <dbReference type="SAM" id="Phobius"/>
    </source>
</evidence>
<feature type="transmembrane region" description="Helical" evidence="12">
    <location>
        <begin position="38"/>
        <end position="64"/>
    </location>
</feature>
<dbReference type="SMART" id="SM00387">
    <property type="entry name" value="HATPase_c"/>
    <property type="match status" value="1"/>
</dbReference>
<dbReference type="SUPFAM" id="SSF158472">
    <property type="entry name" value="HAMP domain-like"/>
    <property type="match status" value="1"/>
</dbReference>
<evidence type="ECO:0000256" key="1">
    <source>
        <dbReference type="ARBA" id="ARBA00000085"/>
    </source>
</evidence>
<dbReference type="InterPro" id="IPR050640">
    <property type="entry name" value="Bact_2-comp_sensor_kinase"/>
</dbReference>
<keyword evidence="5" id="KW-0597">Phosphoprotein</keyword>
<keyword evidence="6 15" id="KW-0808">Transferase</keyword>
<dbReference type="Gene3D" id="6.10.340.10">
    <property type="match status" value="1"/>
</dbReference>
<evidence type="ECO:0000313" key="15">
    <source>
        <dbReference type="EMBL" id="MBM7573395.1"/>
    </source>
</evidence>
<evidence type="ECO:0000259" key="14">
    <source>
        <dbReference type="PROSITE" id="PS50885"/>
    </source>
</evidence>
<dbReference type="RefSeq" id="WP_204502042.1">
    <property type="nucleotide sequence ID" value="NZ_JAFBDR010000032.1"/>
</dbReference>
<evidence type="ECO:0000256" key="5">
    <source>
        <dbReference type="ARBA" id="ARBA00022553"/>
    </source>
</evidence>
<organism evidence="15 16">
    <name type="scientific">Aquibacillus albus</name>
    <dbReference type="NCBI Taxonomy" id="1168171"/>
    <lineage>
        <taxon>Bacteria</taxon>
        <taxon>Bacillati</taxon>
        <taxon>Bacillota</taxon>
        <taxon>Bacilli</taxon>
        <taxon>Bacillales</taxon>
        <taxon>Bacillaceae</taxon>
        <taxon>Aquibacillus</taxon>
    </lineage>
</organism>
<dbReference type="EMBL" id="JAFBDR010000032">
    <property type="protein sequence ID" value="MBM7573395.1"/>
    <property type="molecule type" value="Genomic_DNA"/>
</dbReference>
<dbReference type="Proteomes" id="UP001296943">
    <property type="component" value="Unassembled WGS sequence"/>
</dbReference>
<protein>
    <recommendedName>
        <fullName evidence="3">histidine kinase</fullName>
        <ecNumber evidence="3">2.7.13.3</ecNumber>
    </recommendedName>
</protein>
<keyword evidence="7" id="KW-0547">Nucleotide-binding</keyword>
<evidence type="ECO:0000256" key="2">
    <source>
        <dbReference type="ARBA" id="ARBA00004651"/>
    </source>
</evidence>
<evidence type="ECO:0000256" key="8">
    <source>
        <dbReference type="ARBA" id="ARBA00022777"/>
    </source>
</evidence>
<name>A0ABS2N5G9_9BACI</name>
<dbReference type="PROSITE" id="PS50885">
    <property type="entry name" value="HAMP"/>
    <property type="match status" value="1"/>
</dbReference>
<proteinExistence type="predicted"/>
<gene>
    <name evidence="15" type="ORF">JOC48_003958</name>
</gene>
<dbReference type="PANTHER" id="PTHR34220:SF7">
    <property type="entry name" value="SENSOR HISTIDINE KINASE YPDA"/>
    <property type="match status" value="1"/>
</dbReference>
<evidence type="ECO:0000256" key="6">
    <source>
        <dbReference type="ARBA" id="ARBA00022679"/>
    </source>
</evidence>
<comment type="caution">
    <text evidence="15">The sequence shown here is derived from an EMBL/GenBank/DDBJ whole genome shotgun (WGS) entry which is preliminary data.</text>
</comment>
<feature type="domain" description="Histidine kinase" evidence="13">
    <location>
        <begin position="403"/>
        <end position="595"/>
    </location>
</feature>
<keyword evidence="16" id="KW-1185">Reference proteome</keyword>
<dbReference type="InterPro" id="IPR003594">
    <property type="entry name" value="HATPase_dom"/>
</dbReference>
<evidence type="ECO:0000256" key="10">
    <source>
        <dbReference type="ARBA" id="ARBA00023012"/>
    </source>
</evidence>
<keyword evidence="9" id="KW-0067">ATP-binding</keyword>
<dbReference type="InterPro" id="IPR003660">
    <property type="entry name" value="HAMP_dom"/>
</dbReference>
<dbReference type="InterPro" id="IPR004358">
    <property type="entry name" value="Sig_transdc_His_kin-like_C"/>
</dbReference>
<dbReference type="InterPro" id="IPR010559">
    <property type="entry name" value="Sig_transdc_His_kin_internal"/>
</dbReference>
<comment type="catalytic activity">
    <reaction evidence="1">
        <text>ATP + protein L-histidine = ADP + protein N-phospho-L-histidine.</text>
        <dbReference type="EC" id="2.7.13.3"/>
    </reaction>
</comment>
<keyword evidence="12" id="KW-0812">Transmembrane</keyword>
<evidence type="ECO:0000256" key="11">
    <source>
        <dbReference type="ARBA" id="ARBA00023136"/>
    </source>
</evidence>
<dbReference type="PROSITE" id="PS50109">
    <property type="entry name" value="HIS_KIN"/>
    <property type="match status" value="1"/>
</dbReference>
<comment type="subcellular location">
    <subcellularLocation>
        <location evidence="2">Cell membrane</location>
        <topology evidence="2">Multi-pass membrane protein</topology>
    </subcellularLocation>
</comment>
<evidence type="ECO:0000256" key="9">
    <source>
        <dbReference type="ARBA" id="ARBA00022840"/>
    </source>
</evidence>
<dbReference type="Gene3D" id="3.30.565.10">
    <property type="entry name" value="Histidine kinase-like ATPase, C-terminal domain"/>
    <property type="match status" value="1"/>
</dbReference>
<dbReference type="PRINTS" id="PR00344">
    <property type="entry name" value="BCTRLSENSOR"/>
</dbReference>
<dbReference type="EC" id="2.7.13.3" evidence="3"/>
<dbReference type="SMART" id="SM00304">
    <property type="entry name" value="HAMP"/>
    <property type="match status" value="1"/>
</dbReference>
<evidence type="ECO:0000259" key="13">
    <source>
        <dbReference type="PROSITE" id="PS50109"/>
    </source>
</evidence>
<dbReference type="InterPro" id="IPR005467">
    <property type="entry name" value="His_kinase_dom"/>
</dbReference>